<feature type="binding site" evidence="13">
    <location>
        <position position="499"/>
    </location>
    <ligand>
        <name>Mn(2+)</name>
        <dbReference type="ChEBI" id="CHEBI:29035"/>
        <label>1</label>
    </ligand>
</feature>
<evidence type="ECO:0000256" key="8">
    <source>
        <dbReference type="ARBA" id="ARBA00023211"/>
    </source>
</evidence>
<keyword evidence="8 13" id="KW-0464">Manganese</keyword>
<comment type="similarity">
    <text evidence="5">Belongs to the BPG-independent phosphoglycerate mutase family.</text>
</comment>
<dbReference type="Gene3D" id="3.40.1450.10">
    <property type="entry name" value="BPG-independent phosphoglycerate mutase, domain B"/>
    <property type="match status" value="1"/>
</dbReference>
<dbReference type="InterPro" id="IPR017850">
    <property type="entry name" value="Alkaline_phosphatase_core_sf"/>
</dbReference>
<dbReference type="PIRSF" id="PIRSF001492">
    <property type="entry name" value="IPGAM"/>
    <property type="match status" value="1"/>
</dbReference>
<feature type="binding site" evidence="13">
    <location>
        <position position="87"/>
    </location>
    <ligand>
        <name>Mn(2+)</name>
        <dbReference type="ChEBI" id="CHEBI:29035"/>
        <label>2</label>
    </ligand>
</feature>
<keyword evidence="6 13" id="KW-0479">Metal-binding</keyword>
<dbReference type="GO" id="GO:0005737">
    <property type="term" value="C:cytoplasm"/>
    <property type="evidence" value="ECO:0007669"/>
    <property type="project" value="InterPro"/>
</dbReference>
<feature type="domain" description="BPG-independent PGAM N-terminal" evidence="15">
    <location>
        <begin position="107"/>
        <end position="329"/>
    </location>
</feature>
<gene>
    <name evidence="16" type="ORF">OMAG_001185</name>
</gene>
<evidence type="ECO:0000313" key="16">
    <source>
        <dbReference type="EMBL" id="KJJ84955.1"/>
    </source>
</evidence>
<dbReference type="GO" id="GO:0006096">
    <property type="term" value="P:glycolytic process"/>
    <property type="evidence" value="ECO:0007669"/>
    <property type="project" value="UniProtKB-UniRule"/>
</dbReference>
<dbReference type="Proteomes" id="UP000033428">
    <property type="component" value="Unassembled WGS sequence"/>
</dbReference>
<feature type="binding site" evidence="12">
    <location>
        <position position="368"/>
    </location>
    <ligand>
        <name>substrate</name>
    </ligand>
</feature>
<keyword evidence="17" id="KW-1185">Reference proteome</keyword>
<dbReference type="Pfam" id="PF01676">
    <property type="entry name" value="Metalloenzyme"/>
    <property type="match status" value="1"/>
</dbReference>
<feature type="binding site" evidence="13">
    <location>
        <position position="36"/>
    </location>
    <ligand>
        <name>Mn(2+)</name>
        <dbReference type="ChEBI" id="CHEBI:29035"/>
        <label>2</label>
    </ligand>
</feature>
<evidence type="ECO:0000256" key="5">
    <source>
        <dbReference type="ARBA" id="ARBA00008819"/>
    </source>
</evidence>
<evidence type="ECO:0000256" key="12">
    <source>
        <dbReference type="PIRSR" id="PIRSR001492-2"/>
    </source>
</evidence>
<keyword evidence="9" id="KW-0413">Isomerase</keyword>
<feature type="binding site" evidence="13">
    <location>
        <position position="477"/>
    </location>
    <ligand>
        <name>Mn(2+)</name>
        <dbReference type="ChEBI" id="CHEBI:29035"/>
        <label>2</label>
    </ligand>
</feature>
<evidence type="ECO:0000256" key="13">
    <source>
        <dbReference type="PIRSR" id="PIRSR001492-3"/>
    </source>
</evidence>
<feature type="binding site" evidence="13">
    <location>
        <position position="436"/>
    </location>
    <ligand>
        <name>Mn(2+)</name>
        <dbReference type="ChEBI" id="CHEBI:29035"/>
        <label>1</label>
    </ligand>
</feature>
<dbReference type="GO" id="GO:0004619">
    <property type="term" value="F:phosphoglycerate mutase activity"/>
    <property type="evidence" value="ECO:0007669"/>
    <property type="project" value="UniProtKB-UniRule"/>
</dbReference>
<comment type="pathway">
    <text evidence="4">Carbohydrate degradation; glycolysis; pyruvate from D-glyceraldehyde 3-phosphate: step 3/5.</text>
</comment>
<evidence type="ECO:0000256" key="3">
    <source>
        <dbReference type="ARBA" id="ARBA00002315"/>
    </source>
</evidence>
<feature type="active site" description="Phosphoserine intermediate" evidence="11">
    <location>
        <position position="87"/>
    </location>
</feature>
<protein>
    <recommendedName>
        <fullName evidence="10">2,3-bisphosphoglycerate-independent phosphoglycerate mutase</fullName>
        <ecNumber evidence="10">5.4.2.12</ecNumber>
    </recommendedName>
</protein>
<accession>A0A0F0CU41</accession>
<evidence type="ECO:0000256" key="2">
    <source>
        <dbReference type="ARBA" id="ARBA00001936"/>
    </source>
</evidence>
<feature type="binding site" evidence="13">
    <location>
        <position position="440"/>
    </location>
    <ligand>
        <name>Mn(2+)</name>
        <dbReference type="ChEBI" id="CHEBI:29035"/>
        <label>1</label>
    </ligand>
</feature>
<evidence type="ECO:0000259" key="14">
    <source>
        <dbReference type="Pfam" id="PF01676"/>
    </source>
</evidence>
<sequence>MCFLIFVQGENFMNLKLEPLKNPIKRKGPVLLIIMDGIGIGKHDETDGVFTANDPCLKSLFQGPFFTKLEAHGKAVGLPSDDDMGNSEVGHNALGAGRVFAQGAKRVNAAIEDGSMFKTDLWQELVNRAKSGHTFHFIGLLSDGNVHSHINHLFSMIKKLFVEGVKTVRIHALLDGRDVGEKSALTYIEQTENILAEINKNKGYDYKIASGGGRMITTMDRYNADWEIVKRGWNAHVLGNARVFNSAKEAVETFYKEDEKITDQYLPPFVIGEGSEPVGRIKDGDSVIFFNFRGDRAIEISRAFDEKQFKEFDRVFCPDFLFAGLMEYDGDLHVPARYLVSPPEIDRTISEYLCSRGIKMFAISETQKFGHVTYFWNGNKSGYICKEFEDYFEIPSDKVRFEEAPKMKAFEITEKTIELLKSGKYKFGRLNLANGDMVGHTAVPSAIKIAVETVDQCVSRLLSVIKELDGIAIITADHGNSDEMFTIDKKGKHSPKTAHTLNPVPFIIYDPSYKGEYSLERGAKQGLSNVAATIINFLGFEKPGNYDNSLIKFLVN</sequence>
<dbReference type="GO" id="GO:0006007">
    <property type="term" value="P:glucose catabolic process"/>
    <property type="evidence" value="ECO:0007669"/>
    <property type="project" value="InterPro"/>
</dbReference>
<dbReference type="EMBL" id="JYNY01000232">
    <property type="protein sequence ID" value="KJJ84955.1"/>
    <property type="molecule type" value="Genomic_DNA"/>
</dbReference>
<dbReference type="Pfam" id="PF06415">
    <property type="entry name" value="iPGM_N"/>
    <property type="match status" value="1"/>
</dbReference>
<evidence type="ECO:0000313" key="17">
    <source>
        <dbReference type="Proteomes" id="UP000033428"/>
    </source>
</evidence>
<name>A0A0F0CU41_9BACT</name>
<evidence type="ECO:0000256" key="7">
    <source>
        <dbReference type="ARBA" id="ARBA00023152"/>
    </source>
</evidence>
<comment type="caution">
    <text evidence="16">The sequence shown here is derived from an EMBL/GenBank/DDBJ whole genome shotgun (WGS) entry which is preliminary data.</text>
</comment>
<evidence type="ECO:0000259" key="15">
    <source>
        <dbReference type="Pfam" id="PF06415"/>
    </source>
</evidence>
<feature type="binding site" evidence="12">
    <location>
        <begin position="293"/>
        <end position="296"/>
    </location>
    <ligand>
        <name>substrate</name>
    </ligand>
</feature>
<dbReference type="CDD" id="cd16010">
    <property type="entry name" value="iPGM"/>
    <property type="match status" value="1"/>
</dbReference>
<organism evidence="16 17">
    <name type="scientific">Candidatus Omnitrophus magneticus</name>
    <dbReference type="NCBI Taxonomy" id="1609969"/>
    <lineage>
        <taxon>Bacteria</taxon>
        <taxon>Pseudomonadati</taxon>
        <taxon>Candidatus Omnitrophota</taxon>
        <taxon>Candidatus Omnitrophus</taxon>
    </lineage>
</organism>
<dbReference type="EC" id="5.4.2.12" evidence="10"/>
<dbReference type="InterPro" id="IPR036646">
    <property type="entry name" value="PGAM_B_sf"/>
</dbReference>
<dbReference type="SUPFAM" id="SSF64158">
    <property type="entry name" value="2,3-Bisphosphoglycerate-independent phosphoglycerate mutase, substrate-binding domain"/>
    <property type="match status" value="1"/>
</dbReference>
<dbReference type="Gene3D" id="3.40.720.10">
    <property type="entry name" value="Alkaline Phosphatase, subunit A"/>
    <property type="match status" value="1"/>
</dbReference>
<reference evidence="16 17" key="1">
    <citation type="submission" date="2015-02" db="EMBL/GenBank/DDBJ databases">
        <title>Single-cell genomics of uncultivated deep-branching MTB reveals a conserved set of magnetosome genes.</title>
        <authorList>
            <person name="Kolinko S."/>
            <person name="Richter M."/>
            <person name="Glockner F.O."/>
            <person name="Brachmann A."/>
            <person name="Schuler D."/>
        </authorList>
    </citation>
    <scope>NUCLEOTIDE SEQUENCE [LARGE SCALE GENOMIC DNA]</scope>
    <source>
        <strain evidence="16">SKK-01</strain>
    </source>
</reference>
<feature type="domain" description="Metalloenzyme" evidence="14">
    <location>
        <begin position="29"/>
        <end position="542"/>
    </location>
</feature>
<dbReference type="GO" id="GO:0030145">
    <property type="term" value="F:manganese ion binding"/>
    <property type="evidence" value="ECO:0007669"/>
    <property type="project" value="InterPro"/>
</dbReference>
<evidence type="ECO:0000256" key="10">
    <source>
        <dbReference type="NCBIfam" id="TIGR01307"/>
    </source>
</evidence>
<dbReference type="SUPFAM" id="SSF53649">
    <property type="entry name" value="Alkaline phosphatase-like"/>
    <property type="match status" value="1"/>
</dbReference>
<feature type="binding site" evidence="12">
    <location>
        <position position="221"/>
    </location>
    <ligand>
        <name>substrate</name>
    </ligand>
</feature>
<evidence type="ECO:0000256" key="1">
    <source>
        <dbReference type="ARBA" id="ARBA00000370"/>
    </source>
</evidence>
<feature type="binding site" evidence="13">
    <location>
        <position position="478"/>
    </location>
    <ligand>
        <name>Mn(2+)</name>
        <dbReference type="ChEBI" id="CHEBI:29035"/>
        <label>2</label>
    </ligand>
</feature>
<feature type="binding site" evidence="12">
    <location>
        <begin position="177"/>
        <end position="178"/>
    </location>
    <ligand>
        <name>substrate</name>
    </ligand>
</feature>
<keyword evidence="7" id="KW-0324">Glycolysis</keyword>
<dbReference type="InterPro" id="IPR005995">
    <property type="entry name" value="Pgm_bpd_ind"/>
</dbReference>
<dbReference type="PANTHER" id="PTHR31637:SF0">
    <property type="entry name" value="2,3-BISPHOSPHOGLYCERATE-INDEPENDENT PHOSPHOGLYCERATE MUTASE"/>
    <property type="match status" value="1"/>
</dbReference>
<comment type="cofactor">
    <cofactor evidence="2">
        <name>Mn(2+)</name>
        <dbReference type="ChEBI" id="CHEBI:29035"/>
    </cofactor>
</comment>
<evidence type="ECO:0000256" key="4">
    <source>
        <dbReference type="ARBA" id="ARBA00004798"/>
    </source>
</evidence>
<evidence type="ECO:0000256" key="11">
    <source>
        <dbReference type="PIRSR" id="PIRSR001492-1"/>
    </source>
</evidence>
<proteinExistence type="inferred from homology"/>
<dbReference type="FunFam" id="3.40.1450.10:FF:000002">
    <property type="entry name" value="2,3-bisphosphoglycerate-independent phosphoglycerate mutase"/>
    <property type="match status" value="1"/>
</dbReference>
<comment type="function">
    <text evidence="3">Catalyzes the interconversion of 2-phosphoglycerate and 3-phosphoglycerate.</text>
</comment>
<dbReference type="PANTHER" id="PTHR31637">
    <property type="entry name" value="2,3-BISPHOSPHOGLYCERATE-INDEPENDENT PHOSPHOGLYCERATE MUTASE"/>
    <property type="match status" value="1"/>
</dbReference>
<evidence type="ECO:0000256" key="9">
    <source>
        <dbReference type="ARBA" id="ARBA00023235"/>
    </source>
</evidence>
<dbReference type="UniPathway" id="UPA00109">
    <property type="reaction ID" value="UER00186"/>
</dbReference>
<dbReference type="InterPro" id="IPR011258">
    <property type="entry name" value="BPG-indep_PGM_N"/>
</dbReference>
<dbReference type="AlphaFoldDB" id="A0A0F0CU41"/>
<comment type="catalytic activity">
    <reaction evidence="1">
        <text>(2R)-2-phosphoglycerate = (2R)-3-phosphoglycerate</text>
        <dbReference type="Rhea" id="RHEA:15901"/>
        <dbReference type="ChEBI" id="CHEBI:58272"/>
        <dbReference type="ChEBI" id="CHEBI:58289"/>
        <dbReference type="EC" id="5.4.2.12"/>
    </reaction>
</comment>
<feature type="binding site" evidence="12">
    <location>
        <position position="214"/>
    </location>
    <ligand>
        <name>substrate</name>
    </ligand>
</feature>
<feature type="binding site" evidence="12">
    <location>
        <position position="147"/>
    </location>
    <ligand>
        <name>substrate</name>
    </ligand>
</feature>
<dbReference type="InterPro" id="IPR006124">
    <property type="entry name" value="Metalloenzyme"/>
</dbReference>
<dbReference type="PATRIC" id="fig|1609969.3.peg.1274"/>
<dbReference type="NCBIfam" id="TIGR01307">
    <property type="entry name" value="pgm_bpd_ind"/>
    <property type="match status" value="1"/>
</dbReference>
<evidence type="ECO:0000256" key="6">
    <source>
        <dbReference type="ARBA" id="ARBA00022723"/>
    </source>
</evidence>